<evidence type="ECO:0000256" key="8">
    <source>
        <dbReference type="ARBA" id="ARBA00023326"/>
    </source>
</evidence>
<feature type="region of interest" description="Disordered" evidence="9">
    <location>
        <begin position="1"/>
        <end position="86"/>
    </location>
</feature>
<keyword evidence="10" id="KW-1133">Transmembrane helix</keyword>
<dbReference type="InterPro" id="IPR040720">
    <property type="entry name" value="GH81_C"/>
</dbReference>
<gene>
    <name evidence="12" type="ORF">TrCOL_g13827</name>
</gene>
<dbReference type="Pfam" id="PF17652">
    <property type="entry name" value="Glyco_hydro81C"/>
    <property type="match status" value="1"/>
</dbReference>
<feature type="compositionally biased region" description="Basic and acidic residues" evidence="9">
    <location>
        <begin position="22"/>
        <end position="31"/>
    </location>
</feature>
<sequence length="869" mass="94406">MGTPKSQPSTPTRIHSLSTGTSREEGRSGSDRKRKGSYEGGESQDEEESAYLLPTHHRPPSSPFRRAKPDTMPSPRPHPHSVLLPTSPLDTPTSLMHKCGLLGLVLASITFLLIIMPISILTYPGSVNNLSGRGLNHILPLDPSSHPTLYASRVKALSKTIDFSSITSITSEKPLPTGAFWSNLAMLEPYPIYTLPYVLLTDRSTGTLKVGSTVNMDLTSNHAHGSGGSDVVDVSYDWMLQCEGGRTEIRDYDATGVGFEIGGKGCKVESRVMLGYPFYNLRLSGDVKISWLGGGVNDVKTFSSGIVRFESGSKVWWLSTDTSACTLDSSDGSVRGINWNGASSGGGGDTCVVRMHTQVLIDEDGREDDEYEEKLRKEGFMSSYPKAGRAYAGVEGGEGYVHFEYDFDVYDSAAHSQVEGWSNVKQVGGRGTGERDLGIAGVAKLAFKMEGRTGKSERVRVELPKGLSDGGDEYLVTRGTLEVVETELQAITQRHKEGGVYVDRNQGVYGYGKEVLKVAMLTAISWRNGGLGWKTGMGEVKGAMRDLFEDGKFIYDKVLGGVITKDGVLDDGKDFGNGWYNDHHYHYGYIIQAAAIVSIIEGGDELTASLGPLIDSLWYDVCSNVPGTSDFPVSRHFNVYHGHSFASGMFVQGDGKSQESWSEAFNCYSGCRRWAESRGDGRGEEWSRIMMGMERSAGQAFWWDSKGDMKAVVGDLKVSWDTWFGKEEWYRHGIQWMPLGPDSDFMVGGGGGYAKEEWGRLRGVWGEMDGGWKSVTLGIAIKAGAKGVGEMIEGLKNEEVDQGTSKGLLYWWWERNGGEGAKEGGGEKGEGEKGEGGEGGAAECEMHEGCKSLVGMCCPTTQGVMLGCC</sequence>
<comment type="similarity">
    <text evidence="2">Belongs to the glycosyl hydrolase 81 family.</text>
</comment>
<comment type="catalytic activity">
    <reaction evidence="1">
        <text>Hydrolysis of (1-&gt;3)-beta-D-glucosidic linkages in (1-&gt;3)-beta-D-glucans.</text>
        <dbReference type="EC" id="3.2.1.39"/>
    </reaction>
</comment>
<keyword evidence="10" id="KW-0812">Transmembrane</keyword>
<dbReference type="GO" id="GO:0052861">
    <property type="term" value="F:endo-1,3(4)-beta-glucanase activity"/>
    <property type="evidence" value="ECO:0007669"/>
    <property type="project" value="InterPro"/>
</dbReference>
<feature type="compositionally biased region" description="Basic and acidic residues" evidence="9">
    <location>
        <begin position="820"/>
        <end position="836"/>
    </location>
</feature>
<feature type="region of interest" description="Disordered" evidence="9">
    <location>
        <begin position="820"/>
        <end position="841"/>
    </location>
</feature>
<evidence type="ECO:0000256" key="3">
    <source>
        <dbReference type="ARBA" id="ARBA00012780"/>
    </source>
</evidence>
<reference evidence="13" key="1">
    <citation type="journal article" date="2023" name="Commun. Biol.">
        <title>Genome analysis of Parmales, the sister group of diatoms, reveals the evolutionary specialization of diatoms from phago-mixotrophs to photoautotrophs.</title>
        <authorList>
            <person name="Ban H."/>
            <person name="Sato S."/>
            <person name="Yoshikawa S."/>
            <person name="Yamada K."/>
            <person name="Nakamura Y."/>
            <person name="Ichinomiya M."/>
            <person name="Sato N."/>
            <person name="Blanc-Mathieu R."/>
            <person name="Endo H."/>
            <person name="Kuwata A."/>
            <person name="Ogata H."/>
        </authorList>
    </citation>
    <scope>NUCLEOTIDE SEQUENCE [LARGE SCALE GENOMIC DNA]</scope>
</reference>
<evidence type="ECO:0000256" key="9">
    <source>
        <dbReference type="SAM" id="MobiDB-lite"/>
    </source>
</evidence>
<proteinExistence type="inferred from homology"/>
<organism evidence="12 13">
    <name type="scientific">Triparma columacea</name>
    <dbReference type="NCBI Taxonomy" id="722753"/>
    <lineage>
        <taxon>Eukaryota</taxon>
        <taxon>Sar</taxon>
        <taxon>Stramenopiles</taxon>
        <taxon>Ochrophyta</taxon>
        <taxon>Bolidophyceae</taxon>
        <taxon>Parmales</taxon>
        <taxon>Triparmaceae</taxon>
        <taxon>Triparma</taxon>
    </lineage>
</organism>
<dbReference type="GO" id="GO:0071555">
    <property type="term" value="P:cell wall organization"/>
    <property type="evidence" value="ECO:0007669"/>
    <property type="project" value="UniProtKB-KW"/>
</dbReference>
<evidence type="ECO:0000259" key="11">
    <source>
        <dbReference type="Pfam" id="PF17652"/>
    </source>
</evidence>
<name>A0A9W7G5Z3_9STRA</name>
<evidence type="ECO:0000256" key="5">
    <source>
        <dbReference type="ARBA" id="ARBA00023277"/>
    </source>
</evidence>
<keyword evidence="5" id="KW-0119">Carbohydrate metabolism</keyword>
<evidence type="ECO:0000256" key="1">
    <source>
        <dbReference type="ARBA" id="ARBA00000382"/>
    </source>
</evidence>
<comment type="caution">
    <text evidence="12">The sequence shown here is derived from an EMBL/GenBank/DDBJ whole genome shotgun (WGS) entry which is preliminary data.</text>
</comment>
<evidence type="ECO:0000313" key="12">
    <source>
        <dbReference type="EMBL" id="GMI34218.1"/>
    </source>
</evidence>
<keyword evidence="10" id="KW-0472">Membrane</keyword>
<keyword evidence="8" id="KW-0624">Polysaccharide degradation</keyword>
<evidence type="ECO:0000256" key="7">
    <source>
        <dbReference type="ARBA" id="ARBA00023316"/>
    </source>
</evidence>
<feature type="domain" description="Glycosyl hydrolase family 81 C-terminal" evidence="11">
    <location>
        <begin position="506"/>
        <end position="811"/>
    </location>
</feature>
<evidence type="ECO:0000256" key="6">
    <source>
        <dbReference type="ARBA" id="ARBA00023295"/>
    </source>
</evidence>
<dbReference type="PANTHER" id="PTHR31983:SF0">
    <property type="entry name" value="GLUCAN ENDO-1,3-BETA-D-GLUCOSIDASE 2"/>
    <property type="match status" value="1"/>
</dbReference>
<dbReference type="PROSITE" id="PS52008">
    <property type="entry name" value="GH81"/>
    <property type="match status" value="1"/>
</dbReference>
<evidence type="ECO:0000313" key="13">
    <source>
        <dbReference type="Proteomes" id="UP001165065"/>
    </source>
</evidence>
<dbReference type="Proteomes" id="UP001165065">
    <property type="component" value="Unassembled WGS sequence"/>
</dbReference>
<evidence type="ECO:0000256" key="4">
    <source>
        <dbReference type="ARBA" id="ARBA00022801"/>
    </source>
</evidence>
<evidence type="ECO:0000256" key="2">
    <source>
        <dbReference type="ARBA" id="ARBA00010730"/>
    </source>
</evidence>
<dbReference type="EC" id="3.2.1.39" evidence="3"/>
<dbReference type="GO" id="GO:0000272">
    <property type="term" value="P:polysaccharide catabolic process"/>
    <property type="evidence" value="ECO:0007669"/>
    <property type="project" value="UniProtKB-KW"/>
</dbReference>
<keyword evidence="7" id="KW-0961">Cell wall biogenesis/degradation</keyword>
<dbReference type="EMBL" id="BRYA01000040">
    <property type="protein sequence ID" value="GMI34218.1"/>
    <property type="molecule type" value="Genomic_DNA"/>
</dbReference>
<keyword evidence="13" id="KW-1185">Reference proteome</keyword>
<accession>A0A9W7G5Z3</accession>
<dbReference type="PANTHER" id="PTHR31983">
    <property type="entry name" value="ENDO-1,3(4)-BETA-GLUCANASE 1"/>
    <property type="match status" value="1"/>
</dbReference>
<feature type="transmembrane region" description="Helical" evidence="10">
    <location>
        <begin position="101"/>
        <end position="123"/>
    </location>
</feature>
<dbReference type="OrthoDB" id="4473401at2759"/>
<protein>
    <recommendedName>
        <fullName evidence="3">glucan endo-1,3-beta-D-glucosidase</fullName>
        <ecNumber evidence="3">3.2.1.39</ecNumber>
    </recommendedName>
</protein>
<dbReference type="InterPro" id="IPR005200">
    <property type="entry name" value="Endo-beta-glucanase"/>
</dbReference>
<feature type="compositionally biased region" description="Polar residues" evidence="9">
    <location>
        <begin position="1"/>
        <end position="21"/>
    </location>
</feature>
<keyword evidence="4" id="KW-0378">Hydrolase</keyword>
<evidence type="ECO:0000256" key="10">
    <source>
        <dbReference type="SAM" id="Phobius"/>
    </source>
</evidence>
<dbReference type="AlphaFoldDB" id="A0A9W7G5Z3"/>
<keyword evidence="6" id="KW-0326">Glycosidase</keyword>
<dbReference type="GO" id="GO:0042973">
    <property type="term" value="F:glucan endo-1,3-beta-D-glucosidase activity"/>
    <property type="evidence" value="ECO:0007669"/>
    <property type="project" value="UniProtKB-EC"/>
</dbReference>